<gene>
    <name evidence="2" type="ORF">PVAP13_9NG208700</name>
</gene>
<evidence type="ECO:0000313" key="3">
    <source>
        <dbReference type="Proteomes" id="UP000823388"/>
    </source>
</evidence>
<dbReference type="EMBL" id="CM029054">
    <property type="protein sequence ID" value="KAG2536629.1"/>
    <property type="molecule type" value="Genomic_DNA"/>
</dbReference>
<keyword evidence="1" id="KW-0732">Signal</keyword>
<reference evidence="2 3" key="1">
    <citation type="submission" date="2020-05" db="EMBL/GenBank/DDBJ databases">
        <title>WGS assembly of Panicum virgatum.</title>
        <authorList>
            <person name="Lovell J.T."/>
            <person name="Jenkins J."/>
            <person name="Shu S."/>
            <person name="Juenger T.E."/>
            <person name="Schmutz J."/>
        </authorList>
    </citation>
    <scope>NUCLEOTIDE SEQUENCE [LARGE SCALE GENOMIC DNA]</scope>
    <source>
        <strain evidence="3">cv. AP13</strain>
    </source>
</reference>
<organism evidence="2 3">
    <name type="scientific">Panicum virgatum</name>
    <name type="common">Blackwell switchgrass</name>
    <dbReference type="NCBI Taxonomy" id="38727"/>
    <lineage>
        <taxon>Eukaryota</taxon>
        <taxon>Viridiplantae</taxon>
        <taxon>Streptophyta</taxon>
        <taxon>Embryophyta</taxon>
        <taxon>Tracheophyta</taxon>
        <taxon>Spermatophyta</taxon>
        <taxon>Magnoliopsida</taxon>
        <taxon>Liliopsida</taxon>
        <taxon>Poales</taxon>
        <taxon>Poaceae</taxon>
        <taxon>PACMAD clade</taxon>
        <taxon>Panicoideae</taxon>
        <taxon>Panicodae</taxon>
        <taxon>Paniceae</taxon>
        <taxon>Panicinae</taxon>
        <taxon>Panicum</taxon>
        <taxon>Panicum sect. Hiantes</taxon>
    </lineage>
</organism>
<sequence length="93" mass="10258">MSYSMTPIIWCLHLVLAFNLIFNAGKKVGRAKELLKPDEILEQVDSTTVAASPLPYNGCMMVHKVWLCASQQINIQMIKSTACPERPPLNAGA</sequence>
<accession>A0A8T0MMW4</accession>
<evidence type="ECO:0000256" key="1">
    <source>
        <dbReference type="SAM" id="SignalP"/>
    </source>
</evidence>
<dbReference type="Proteomes" id="UP000823388">
    <property type="component" value="Chromosome 9N"/>
</dbReference>
<feature type="signal peptide" evidence="1">
    <location>
        <begin position="1"/>
        <end position="17"/>
    </location>
</feature>
<name>A0A8T0MMW4_PANVG</name>
<proteinExistence type="predicted"/>
<evidence type="ECO:0000313" key="2">
    <source>
        <dbReference type="EMBL" id="KAG2536629.1"/>
    </source>
</evidence>
<keyword evidence="3" id="KW-1185">Reference proteome</keyword>
<feature type="chain" id="PRO_5035829731" evidence="1">
    <location>
        <begin position="18"/>
        <end position="93"/>
    </location>
</feature>
<comment type="caution">
    <text evidence="2">The sequence shown here is derived from an EMBL/GenBank/DDBJ whole genome shotgun (WGS) entry which is preliminary data.</text>
</comment>
<dbReference type="AlphaFoldDB" id="A0A8T0MMW4"/>
<protein>
    <submittedName>
        <fullName evidence="2">Uncharacterized protein</fullName>
    </submittedName>
</protein>